<keyword evidence="4 5" id="KW-0697">Rotamase</keyword>
<dbReference type="EC" id="5.2.1.8" evidence="3"/>
<dbReference type="InterPro" id="IPR000297">
    <property type="entry name" value="PPIase_PpiC"/>
</dbReference>
<dbReference type="Gene3D" id="3.10.50.40">
    <property type="match status" value="1"/>
</dbReference>
<dbReference type="PANTHER" id="PTHR47245">
    <property type="entry name" value="PEPTIDYLPROLYL ISOMERASE"/>
    <property type="match status" value="1"/>
</dbReference>
<dbReference type="AlphaFoldDB" id="A0A941I7C7"/>
<evidence type="ECO:0000256" key="5">
    <source>
        <dbReference type="PROSITE-ProRule" id="PRU00278"/>
    </source>
</evidence>
<keyword evidence="5 7" id="KW-0413">Isomerase</keyword>
<comment type="similarity">
    <text evidence="2">Belongs to the PpiC/parvulin rotamase family.</text>
</comment>
<evidence type="ECO:0000256" key="3">
    <source>
        <dbReference type="ARBA" id="ARBA00013194"/>
    </source>
</evidence>
<gene>
    <name evidence="7" type="ORF">KDM89_06100</name>
</gene>
<dbReference type="PROSITE" id="PS50198">
    <property type="entry name" value="PPIC_PPIASE_2"/>
    <property type="match status" value="1"/>
</dbReference>
<name>A0A941I7C7_9BURK</name>
<proteinExistence type="inferred from homology"/>
<reference evidence="7" key="1">
    <citation type="submission" date="2021-04" db="EMBL/GenBank/DDBJ databases">
        <title>novel species isolated from subtropical streams in China.</title>
        <authorList>
            <person name="Lu H."/>
        </authorList>
    </citation>
    <scope>NUCLEOTIDE SEQUENCE</scope>
    <source>
        <strain evidence="7">LFS511W</strain>
    </source>
</reference>
<comment type="catalytic activity">
    <reaction evidence="1">
        <text>[protein]-peptidylproline (omega=180) = [protein]-peptidylproline (omega=0)</text>
        <dbReference type="Rhea" id="RHEA:16237"/>
        <dbReference type="Rhea" id="RHEA-COMP:10747"/>
        <dbReference type="Rhea" id="RHEA-COMP:10748"/>
        <dbReference type="ChEBI" id="CHEBI:83833"/>
        <dbReference type="ChEBI" id="CHEBI:83834"/>
        <dbReference type="EC" id="5.2.1.8"/>
    </reaction>
</comment>
<comment type="caution">
    <text evidence="7">The sequence shown here is derived from an EMBL/GenBank/DDBJ whole genome shotgun (WGS) entry which is preliminary data.</text>
</comment>
<evidence type="ECO:0000256" key="2">
    <source>
        <dbReference type="ARBA" id="ARBA00007656"/>
    </source>
</evidence>
<dbReference type="InterPro" id="IPR046357">
    <property type="entry name" value="PPIase_dom_sf"/>
</dbReference>
<evidence type="ECO:0000256" key="4">
    <source>
        <dbReference type="ARBA" id="ARBA00023110"/>
    </source>
</evidence>
<sequence length="253" mass="27714">MPVSINGIELSDADMERELPLHQDQTNPLESAMTALILRNVLQQEADKLGLQGDEETRISALLDKAIRVPEPTQEECLSHYQRFPQHFRKGQIAEVSHILYQVTPQVDLEALRAHALAQLAVLQADPSQFAAIAKAQSNCPSGQQGGNLGQMTPGQMVPEFDAAVWIAVPQALIPALVETRFGLHIVALGNKDDGVLVPFEVASASIATALQQRSFEQALQEYLRQLVQQADIRGADFLPQFQTQSSGVEYAN</sequence>
<dbReference type="Proteomes" id="UP000680067">
    <property type="component" value="Unassembled WGS sequence"/>
</dbReference>
<evidence type="ECO:0000259" key="6">
    <source>
        <dbReference type="PROSITE" id="PS50198"/>
    </source>
</evidence>
<dbReference type="PANTHER" id="PTHR47245:SF2">
    <property type="entry name" value="PEPTIDYL-PROLYL CIS-TRANS ISOMERASE HP_0175-RELATED"/>
    <property type="match status" value="1"/>
</dbReference>
<organism evidence="7 8">
    <name type="scientific">Undibacterium luofuense</name>
    <dbReference type="NCBI Taxonomy" id="2828733"/>
    <lineage>
        <taxon>Bacteria</taxon>
        <taxon>Pseudomonadati</taxon>
        <taxon>Pseudomonadota</taxon>
        <taxon>Betaproteobacteria</taxon>
        <taxon>Burkholderiales</taxon>
        <taxon>Oxalobacteraceae</taxon>
        <taxon>Undibacterium</taxon>
    </lineage>
</organism>
<evidence type="ECO:0000313" key="7">
    <source>
        <dbReference type="EMBL" id="MBR7781703.1"/>
    </source>
</evidence>
<dbReference type="EMBL" id="JAGSPN010000003">
    <property type="protein sequence ID" value="MBR7781703.1"/>
    <property type="molecule type" value="Genomic_DNA"/>
</dbReference>
<keyword evidence="8" id="KW-1185">Reference proteome</keyword>
<dbReference type="SUPFAM" id="SSF54534">
    <property type="entry name" value="FKBP-like"/>
    <property type="match status" value="1"/>
</dbReference>
<feature type="domain" description="PpiC" evidence="6">
    <location>
        <begin position="91"/>
        <end position="191"/>
    </location>
</feature>
<dbReference type="Pfam" id="PF13616">
    <property type="entry name" value="Rotamase_3"/>
    <property type="match status" value="1"/>
</dbReference>
<evidence type="ECO:0000313" key="8">
    <source>
        <dbReference type="Proteomes" id="UP000680067"/>
    </source>
</evidence>
<dbReference type="InterPro" id="IPR050245">
    <property type="entry name" value="PrsA_foldase"/>
</dbReference>
<evidence type="ECO:0000256" key="1">
    <source>
        <dbReference type="ARBA" id="ARBA00000971"/>
    </source>
</evidence>
<protein>
    <recommendedName>
        <fullName evidence="3">peptidylprolyl isomerase</fullName>
        <ecNumber evidence="3">5.2.1.8</ecNumber>
    </recommendedName>
</protein>
<dbReference type="GO" id="GO:0003755">
    <property type="term" value="F:peptidyl-prolyl cis-trans isomerase activity"/>
    <property type="evidence" value="ECO:0007669"/>
    <property type="project" value="UniProtKB-KW"/>
</dbReference>
<dbReference type="RefSeq" id="WP_212687050.1">
    <property type="nucleotide sequence ID" value="NZ_JAGSPN010000003.1"/>
</dbReference>
<accession>A0A941I7C7</accession>